<reference evidence="3" key="1">
    <citation type="submission" date="2018-12" db="EMBL/GenBank/DDBJ databases">
        <title>Tengunoibacter tsumagoiensis gen. nov., sp. nov., Dictyobacter kobayashii sp. nov., D. alpinus sp. nov., and D. joshuensis sp. nov. and description of Dictyobacteraceae fam. nov. within the order Ktedonobacterales isolated from Tengu-no-mugimeshi.</title>
        <authorList>
            <person name="Wang C.M."/>
            <person name="Zheng Y."/>
            <person name="Sakai Y."/>
            <person name="Toyoda A."/>
            <person name="Minakuchi Y."/>
            <person name="Abe K."/>
            <person name="Yokota A."/>
            <person name="Yabe S."/>
        </authorList>
    </citation>
    <scope>NUCLEOTIDE SEQUENCE [LARGE SCALE GENOMIC DNA]</scope>
    <source>
        <strain evidence="3">Uno11</strain>
    </source>
</reference>
<feature type="transmembrane region" description="Helical" evidence="1">
    <location>
        <begin position="107"/>
        <end position="133"/>
    </location>
</feature>
<feature type="transmembrane region" description="Helical" evidence="1">
    <location>
        <begin position="39"/>
        <end position="58"/>
    </location>
</feature>
<feature type="transmembrane region" description="Helical" evidence="1">
    <location>
        <begin position="64"/>
        <end position="86"/>
    </location>
</feature>
<feature type="transmembrane region" description="Helical" evidence="1">
    <location>
        <begin position="220"/>
        <end position="244"/>
    </location>
</feature>
<comment type="caution">
    <text evidence="2">The sequence shown here is derived from an EMBL/GenBank/DDBJ whole genome shotgun (WGS) entry which is preliminary data.</text>
</comment>
<feature type="transmembrane region" description="Helical" evidence="1">
    <location>
        <begin position="139"/>
        <end position="161"/>
    </location>
</feature>
<feature type="transmembrane region" description="Helical" evidence="1">
    <location>
        <begin position="168"/>
        <end position="186"/>
    </location>
</feature>
<evidence type="ECO:0000313" key="2">
    <source>
        <dbReference type="EMBL" id="GCE21420.1"/>
    </source>
</evidence>
<sequence>MQTSLPQPEQRKQASSPSWLNSQSLQVARFTLYSYSRSGWILLDIVLVWLIHQLFFSSPQLTSAQFFGVAIPALSAEAIFSTLILTRRAMKANLYLPLARLTTRSTYLNGIILATCALRIACYLLLLLFTTALPANWSYLLSSSPSVLLISILCALLTIAFSNPLATTTARIIFLLWIVLVLWSNFTQTSGFVQYLKIFQLPLQPVAASYQIVLSGTIGAWGWVGLGIIILYIAITIAVATYWFSKRDLHLT</sequence>
<evidence type="ECO:0000313" key="3">
    <source>
        <dbReference type="Proteomes" id="UP000287188"/>
    </source>
</evidence>
<dbReference type="RefSeq" id="WP_126553072.1">
    <property type="nucleotide sequence ID" value="NZ_BIFS01000001.1"/>
</dbReference>
<keyword evidence="1" id="KW-1133">Transmembrane helix</keyword>
<dbReference type="Proteomes" id="UP000287188">
    <property type="component" value="Unassembled WGS sequence"/>
</dbReference>
<keyword evidence="1" id="KW-0812">Transmembrane</keyword>
<accession>A0A402AQQ0</accession>
<protein>
    <submittedName>
        <fullName evidence="2">Uncharacterized protein</fullName>
    </submittedName>
</protein>
<proteinExistence type="predicted"/>
<gene>
    <name evidence="2" type="ORF">KDK_52200</name>
</gene>
<dbReference type="EMBL" id="BIFS01000001">
    <property type="protein sequence ID" value="GCE21420.1"/>
    <property type="molecule type" value="Genomic_DNA"/>
</dbReference>
<name>A0A402AQQ0_9CHLR</name>
<organism evidence="2 3">
    <name type="scientific">Dictyobacter kobayashii</name>
    <dbReference type="NCBI Taxonomy" id="2014872"/>
    <lineage>
        <taxon>Bacteria</taxon>
        <taxon>Bacillati</taxon>
        <taxon>Chloroflexota</taxon>
        <taxon>Ktedonobacteria</taxon>
        <taxon>Ktedonobacterales</taxon>
        <taxon>Dictyobacteraceae</taxon>
        <taxon>Dictyobacter</taxon>
    </lineage>
</organism>
<keyword evidence="3" id="KW-1185">Reference proteome</keyword>
<dbReference type="OrthoDB" id="9905373at2"/>
<dbReference type="AlphaFoldDB" id="A0A402AQQ0"/>
<keyword evidence="1" id="KW-0472">Membrane</keyword>
<evidence type="ECO:0000256" key="1">
    <source>
        <dbReference type="SAM" id="Phobius"/>
    </source>
</evidence>